<dbReference type="Gene3D" id="3.40.190.10">
    <property type="entry name" value="Periplasmic binding protein-like II"/>
    <property type="match status" value="2"/>
</dbReference>
<evidence type="ECO:0000256" key="1">
    <source>
        <dbReference type="ARBA" id="ARBA00004123"/>
    </source>
</evidence>
<proteinExistence type="predicted"/>
<comment type="subcellular location">
    <subcellularLocation>
        <location evidence="1">Nucleus</location>
    </subcellularLocation>
</comment>
<keyword evidence="9" id="KW-1185">Reference proteome</keyword>
<evidence type="ECO:0000256" key="3">
    <source>
        <dbReference type="ARBA" id="ARBA00023242"/>
    </source>
</evidence>
<dbReference type="Pfam" id="PF08573">
    <property type="entry name" value="SAE2"/>
    <property type="match status" value="1"/>
</dbReference>
<evidence type="ECO:0000259" key="7">
    <source>
        <dbReference type="Pfam" id="PF12849"/>
    </source>
</evidence>
<dbReference type="PANTHER" id="PTHR37945">
    <property type="entry name" value="EXTRACELLULAR TUNGSTATE BINDING PROTEIN"/>
    <property type="match status" value="1"/>
</dbReference>
<dbReference type="InterPro" id="IPR052738">
    <property type="entry name" value="ABC-Tungstate_binding"/>
</dbReference>
<evidence type="ECO:0000256" key="5">
    <source>
        <dbReference type="SAM" id="MobiDB-lite"/>
    </source>
</evidence>
<dbReference type="SUPFAM" id="SSF57997">
    <property type="entry name" value="Tropomyosin"/>
    <property type="match status" value="1"/>
</dbReference>
<dbReference type="GO" id="GO:0005634">
    <property type="term" value="C:nucleus"/>
    <property type="evidence" value="ECO:0007669"/>
    <property type="project" value="UniProtKB-SubCell"/>
</dbReference>
<evidence type="ECO:0008006" key="10">
    <source>
        <dbReference type="Google" id="ProtNLM"/>
    </source>
</evidence>
<name>A0A8H5D5Q1_9AGAR</name>
<feature type="compositionally biased region" description="Basic and acidic residues" evidence="5">
    <location>
        <begin position="954"/>
        <end position="964"/>
    </location>
</feature>
<feature type="region of interest" description="Disordered" evidence="5">
    <location>
        <begin position="753"/>
        <end position="807"/>
    </location>
</feature>
<feature type="compositionally biased region" description="Polar residues" evidence="5">
    <location>
        <begin position="608"/>
        <end position="620"/>
    </location>
</feature>
<organism evidence="8 9">
    <name type="scientific">Leucocoprinus leucothites</name>
    <dbReference type="NCBI Taxonomy" id="201217"/>
    <lineage>
        <taxon>Eukaryota</taxon>
        <taxon>Fungi</taxon>
        <taxon>Dikarya</taxon>
        <taxon>Basidiomycota</taxon>
        <taxon>Agaricomycotina</taxon>
        <taxon>Agaricomycetes</taxon>
        <taxon>Agaricomycetidae</taxon>
        <taxon>Agaricales</taxon>
        <taxon>Agaricineae</taxon>
        <taxon>Agaricaceae</taxon>
        <taxon>Leucocoprinus</taxon>
    </lineage>
</organism>
<dbReference type="InterPro" id="IPR024370">
    <property type="entry name" value="PBP_domain"/>
</dbReference>
<comment type="caution">
    <text evidence="8">The sequence shown here is derived from an EMBL/GenBank/DDBJ whole genome shotgun (WGS) entry which is preliminary data.</text>
</comment>
<evidence type="ECO:0000256" key="4">
    <source>
        <dbReference type="SAM" id="Coils"/>
    </source>
</evidence>
<dbReference type="InterPro" id="IPR013882">
    <property type="entry name" value="Ctp1_C"/>
</dbReference>
<feature type="coiled-coil region" evidence="4">
    <location>
        <begin position="449"/>
        <end position="518"/>
    </location>
</feature>
<evidence type="ECO:0000313" key="9">
    <source>
        <dbReference type="Proteomes" id="UP000559027"/>
    </source>
</evidence>
<sequence>MYNAAFAQNSTSSLKPAAVYNGGHNGTTKVGLRIANGGAGQSGFIGAWADSFINYMVNRKGQEPFLVEWYLGDTTQSISYLQQKQVDAAVTYNEAAESAVWYSGILSAWLYGFHDHFYFVGPNSNPAGLNTSESVLAMAQKIVAVGNQQVATPPADGVVTRFLSRFDKSATNIKESQIFITIGQALQAASLLGEYTLTDRGTWLSSTADVQSRLTIYKAGTDNETDILLNPARVLIAKTENTVDAALTSAFAEWVVLYDADNKDGGQYVAETYTGTAQTKQPFEPLYTRAPANWTIPPPQLRSSGRDSAATHTANFLLFFKLMRMKGNPRPVLDHIPTMNESHLRVPPQRLPRDGVTLSVTMTTTFSSALLRDRDKILEEKHKKELDAAERRLGRLKRALDDSDKQVFDLRNRSLQLAESLGFSDISEAQRAFDVADYEVTFHKAFERVQILEDEARRMRTQLEFLQGRCQELEELLSSEQKRSATLEKGEQRLQQELSDLRMQYDALRDKGKRAQDRFVQDRRIFHRLYQWLCTEPIDKDKQSVRADNIDFAKLQNQNTQRRRSILREFGSELSRLLGLDSATMDRMMQAAQGNCQPAAPADGIASDGSSALPSDTLAATTHDASDRHPLSTLSVNRTVKLEPTRTPKQAKFTKPHSNPNSSDTEDDSQAPSQFFNLPLPLVSLNVHAPNSSDTEDDSQGWSQVISLFAIESHIPAAPRFLPSSPDAPPVTSPFSAIKLTGNRIMRTDLLSRPSFDPLRNRDDIGPSGLRFHIKSEPEDDPGTLEDEPPTKKPRLSLGSAVQTPKPSKMDLLAPRRVFTTGRMTKETIASTDENTPLGKLTTVTRIPGQTRMEDYTIYKGRGRYGEGVEPSTKTINAMFTINPDCNGGFSHQYEEVVRDKRERMRMDAGDCDDCREVCVDVSPVVHCCWPNATRDRGPLWRSPSTTPVKRCQHHDAEHSRDRQVSPSPSDQNQEDIDLHKKQVSRHRHNWIRPRTPPGYWNIGFPDTQEARRINEQAEEMHQRKFRQVEKEAERGKWTRR</sequence>
<feature type="domain" description="DNA endonuclease activator Ctp1 C-terminal" evidence="6">
    <location>
        <begin position="893"/>
        <end position="1010"/>
    </location>
</feature>
<evidence type="ECO:0000313" key="8">
    <source>
        <dbReference type="EMBL" id="KAF5354096.1"/>
    </source>
</evidence>
<dbReference type="Proteomes" id="UP000559027">
    <property type="component" value="Unassembled WGS sequence"/>
</dbReference>
<evidence type="ECO:0000259" key="6">
    <source>
        <dbReference type="Pfam" id="PF08573"/>
    </source>
</evidence>
<reference evidence="8 9" key="1">
    <citation type="journal article" date="2020" name="ISME J.">
        <title>Uncovering the hidden diversity of litter-decomposition mechanisms in mushroom-forming fungi.</title>
        <authorList>
            <person name="Floudas D."/>
            <person name="Bentzer J."/>
            <person name="Ahren D."/>
            <person name="Johansson T."/>
            <person name="Persson P."/>
            <person name="Tunlid A."/>
        </authorList>
    </citation>
    <scope>NUCLEOTIDE SEQUENCE [LARGE SCALE GENOMIC DNA]</scope>
    <source>
        <strain evidence="8 9">CBS 146.42</strain>
    </source>
</reference>
<gene>
    <name evidence="8" type="ORF">D9756_006898</name>
</gene>
<feature type="domain" description="PBP" evidence="7">
    <location>
        <begin position="32"/>
        <end position="256"/>
    </location>
</feature>
<feature type="compositionally biased region" description="Acidic residues" evidence="5">
    <location>
        <begin position="778"/>
        <end position="788"/>
    </location>
</feature>
<protein>
    <recommendedName>
        <fullName evidence="10">DNA endonuclease activator Ctp1 C-terminal domain-containing protein</fullName>
    </recommendedName>
</protein>
<dbReference type="PANTHER" id="PTHR37945:SF1">
    <property type="entry name" value="EXTRACELLULAR TUNGSTATE BINDING PROTEIN"/>
    <property type="match status" value="1"/>
</dbReference>
<accession>A0A8H5D5Q1</accession>
<keyword evidence="3" id="KW-0539">Nucleus</keyword>
<dbReference type="EMBL" id="JAACJO010000009">
    <property type="protein sequence ID" value="KAF5354096.1"/>
    <property type="molecule type" value="Genomic_DNA"/>
</dbReference>
<keyword evidence="4" id="KW-0175">Coiled coil</keyword>
<dbReference type="Pfam" id="PF12849">
    <property type="entry name" value="PBP_like_2"/>
    <property type="match status" value="1"/>
</dbReference>
<dbReference type="Gene3D" id="1.20.5.4090">
    <property type="match status" value="1"/>
</dbReference>
<dbReference type="OrthoDB" id="5801062at2759"/>
<evidence type="ECO:0000256" key="2">
    <source>
        <dbReference type="ARBA" id="ARBA00022763"/>
    </source>
</evidence>
<dbReference type="AlphaFoldDB" id="A0A8H5D5Q1"/>
<feature type="region of interest" description="Disordered" evidence="5">
    <location>
        <begin position="592"/>
        <end position="674"/>
    </location>
</feature>
<feature type="coiled-coil region" evidence="4">
    <location>
        <begin position="379"/>
        <end position="406"/>
    </location>
</feature>
<feature type="region of interest" description="Disordered" evidence="5">
    <location>
        <begin position="1016"/>
        <end position="1041"/>
    </location>
</feature>
<keyword evidence="2" id="KW-0227">DNA damage</keyword>
<dbReference type="GO" id="GO:0006281">
    <property type="term" value="P:DNA repair"/>
    <property type="evidence" value="ECO:0007669"/>
    <property type="project" value="InterPro"/>
</dbReference>
<feature type="region of interest" description="Disordered" evidence="5">
    <location>
        <begin position="937"/>
        <end position="976"/>
    </location>
</feature>